<gene>
    <name evidence="1" type="ORF">DFH07DRAFT_779688</name>
</gene>
<proteinExistence type="predicted"/>
<dbReference type="Proteomes" id="UP001215280">
    <property type="component" value="Unassembled WGS sequence"/>
</dbReference>
<reference evidence="1" key="1">
    <citation type="submission" date="2023-03" db="EMBL/GenBank/DDBJ databases">
        <title>Massive genome expansion in bonnet fungi (Mycena s.s.) driven by repeated elements and novel gene families across ecological guilds.</title>
        <authorList>
            <consortium name="Lawrence Berkeley National Laboratory"/>
            <person name="Harder C.B."/>
            <person name="Miyauchi S."/>
            <person name="Viragh M."/>
            <person name="Kuo A."/>
            <person name="Thoen E."/>
            <person name="Andreopoulos B."/>
            <person name="Lu D."/>
            <person name="Skrede I."/>
            <person name="Drula E."/>
            <person name="Henrissat B."/>
            <person name="Morin E."/>
            <person name="Kohler A."/>
            <person name="Barry K."/>
            <person name="LaButti K."/>
            <person name="Morin E."/>
            <person name="Salamov A."/>
            <person name="Lipzen A."/>
            <person name="Mereny Z."/>
            <person name="Hegedus B."/>
            <person name="Baldrian P."/>
            <person name="Stursova M."/>
            <person name="Weitz H."/>
            <person name="Taylor A."/>
            <person name="Grigoriev I.V."/>
            <person name="Nagy L.G."/>
            <person name="Martin F."/>
            <person name="Kauserud H."/>
        </authorList>
    </citation>
    <scope>NUCLEOTIDE SEQUENCE</scope>
    <source>
        <strain evidence="1">CBHHK188m</strain>
    </source>
</reference>
<organism evidence="1 2">
    <name type="scientific">Mycena maculata</name>
    <dbReference type="NCBI Taxonomy" id="230809"/>
    <lineage>
        <taxon>Eukaryota</taxon>
        <taxon>Fungi</taxon>
        <taxon>Dikarya</taxon>
        <taxon>Basidiomycota</taxon>
        <taxon>Agaricomycotina</taxon>
        <taxon>Agaricomycetes</taxon>
        <taxon>Agaricomycetidae</taxon>
        <taxon>Agaricales</taxon>
        <taxon>Marasmiineae</taxon>
        <taxon>Mycenaceae</taxon>
        <taxon>Mycena</taxon>
    </lineage>
</organism>
<comment type="caution">
    <text evidence="1">The sequence shown here is derived from an EMBL/GenBank/DDBJ whole genome shotgun (WGS) entry which is preliminary data.</text>
</comment>
<evidence type="ECO:0000313" key="1">
    <source>
        <dbReference type="EMBL" id="KAJ7736342.1"/>
    </source>
</evidence>
<sequence>MAVGDNDCRFQIPVHGTFVNHIGAPHVVVVVGWAELDHFLALLTRCPHSKVERWASLLWSPLVGTCFRGSANGKQMVNKRFKRYHFSYMWKIWQKGYEGQVCFYSQPNHSTTPHAKFSIAAWAHANTLSHISCGQMLPDITCSRQLHPISPSLGTKTLIEVGTTCVGPGFTLYTVQQSLFSQWRICLRRQAQLLSIPAGPPLNINPSAAVTSRKFEAIWDGCNMHPQAWNLPCGSLSR</sequence>
<dbReference type="EMBL" id="JARJLG010000149">
    <property type="protein sequence ID" value="KAJ7736342.1"/>
    <property type="molecule type" value="Genomic_DNA"/>
</dbReference>
<protein>
    <submittedName>
        <fullName evidence="1">Uncharacterized protein</fullName>
    </submittedName>
</protein>
<dbReference type="AlphaFoldDB" id="A0AAD7MYG6"/>
<accession>A0AAD7MYG6</accession>
<evidence type="ECO:0000313" key="2">
    <source>
        <dbReference type="Proteomes" id="UP001215280"/>
    </source>
</evidence>
<keyword evidence="2" id="KW-1185">Reference proteome</keyword>
<name>A0AAD7MYG6_9AGAR</name>